<organism evidence="7 8">
    <name type="scientific">Phytoactinopolyspora mesophila</name>
    <dbReference type="NCBI Taxonomy" id="2650750"/>
    <lineage>
        <taxon>Bacteria</taxon>
        <taxon>Bacillati</taxon>
        <taxon>Actinomycetota</taxon>
        <taxon>Actinomycetes</taxon>
        <taxon>Jiangellales</taxon>
        <taxon>Jiangellaceae</taxon>
        <taxon>Phytoactinopolyspora</taxon>
    </lineage>
</organism>
<dbReference type="InterPro" id="IPR003439">
    <property type="entry name" value="ABC_transporter-like_ATP-bd"/>
</dbReference>
<dbReference type="InterPro" id="IPR003593">
    <property type="entry name" value="AAA+_ATPase"/>
</dbReference>
<keyword evidence="8" id="KW-1185">Reference proteome</keyword>
<keyword evidence="2" id="KW-0813">Transport</keyword>
<keyword evidence="4 7" id="KW-0067">ATP-binding</keyword>
<dbReference type="SMART" id="SM00382">
    <property type="entry name" value="AAA"/>
    <property type="match status" value="1"/>
</dbReference>
<dbReference type="Gene3D" id="3.40.50.300">
    <property type="entry name" value="P-loop containing nucleotide triphosphate hydrolases"/>
    <property type="match status" value="1"/>
</dbReference>
<dbReference type="GO" id="GO:0005524">
    <property type="term" value="F:ATP binding"/>
    <property type="evidence" value="ECO:0007669"/>
    <property type="project" value="UniProtKB-KW"/>
</dbReference>
<evidence type="ECO:0000313" key="8">
    <source>
        <dbReference type="Proteomes" id="UP000460435"/>
    </source>
</evidence>
<dbReference type="GO" id="GO:0016887">
    <property type="term" value="F:ATP hydrolysis activity"/>
    <property type="evidence" value="ECO:0007669"/>
    <property type="project" value="InterPro"/>
</dbReference>
<dbReference type="EMBL" id="WLZY01000007">
    <property type="protein sequence ID" value="NDL59519.1"/>
    <property type="molecule type" value="Genomic_DNA"/>
</dbReference>
<accession>A0A7K3M849</accession>
<comment type="caution">
    <text evidence="7">The sequence shown here is derived from an EMBL/GenBank/DDBJ whole genome shotgun (WGS) entry which is preliminary data.</text>
</comment>
<dbReference type="PANTHER" id="PTHR43776">
    <property type="entry name" value="TRANSPORT ATP-BINDING PROTEIN"/>
    <property type="match status" value="1"/>
</dbReference>
<evidence type="ECO:0000256" key="3">
    <source>
        <dbReference type="ARBA" id="ARBA00022741"/>
    </source>
</evidence>
<dbReference type="PROSITE" id="PS50893">
    <property type="entry name" value="ABC_TRANSPORTER_2"/>
    <property type="match status" value="1"/>
</dbReference>
<reference evidence="7 8" key="1">
    <citation type="submission" date="2019-11" db="EMBL/GenBank/DDBJ databases">
        <authorList>
            <person name="Li X.-J."/>
            <person name="Feng X.-M."/>
        </authorList>
    </citation>
    <scope>NUCLEOTIDE SEQUENCE [LARGE SCALE GENOMIC DNA]</scope>
    <source>
        <strain evidence="7 8">XMNu-373</strain>
    </source>
</reference>
<evidence type="ECO:0000256" key="2">
    <source>
        <dbReference type="ARBA" id="ARBA00022448"/>
    </source>
</evidence>
<dbReference type="InterPro" id="IPR027417">
    <property type="entry name" value="P-loop_NTPase"/>
</dbReference>
<evidence type="ECO:0000256" key="4">
    <source>
        <dbReference type="ARBA" id="ARBA00022840"/>
    </source>
</evidence>
<keyword evidence="3" id="KW-0547">Nucleotide-binding</keyword>
<evidence type="ECO:0000259" key="6">
    <source>
        <dbReference type="PROSITE" id="PS50893"/>
    </source>
</evidence>
<name>A0A7K3M849_9ACTN</name>
<feature type="region of interest" description="Disordered" evidence="5">
    <location>
        <begin position="304"/>
        <end position="359"/>
    </location>
</feature>
<dbReference type="InterPro" id="IPR017871">
    <property type="entry name" value="ABC_transporter-like_CS"/>
</dbReference>
<protein>
    <submittedName>
        <fullName evidence="7">ATP-binding cassette domain-containing protein</fullName>
    </submittedName>
</protein>
<comment type="similarity">
    <text evidence="1">Belongs to the ABC transporter superfamily.</text>
</comment>
<dbReference type="PANTHER" id="PTHR43776:SF7">
    <property type="entry name" value="D,D-DIPEPTIDE TRANSPORT ATP-BINDING PROTEIN DDPF-RELATED"/>
    <property type="match status" value="1"/>
</dbReference>
<dbReference type="Proteomes" id="UP000460435">
    <property type="component" value="Unassembled WGS sequence"/>
</dbReference>
<evidence type="ECO:0000256" key="5">
    <source>
        <dbReference type="SAM" id="MobiDB-lite"/>
    </source>
</evidence>
<dbReference type="GO" id="GO:0055085">
    <property type="term" value="P:transmembrane transport"/>
    <property type="evidence" value="ECO:0007669"/>
    <property type="project" value="UniProtKB-ARBA"/>
</dbReference>
<dbReference type="PROSITE" id="PS00211">
    <property type="entry name" value="ABC_TRANSPORTER_1"/>
    <property type="match status" value="1"/>
</dbReference>
<evidence type="ECO:0000313" key="7">
    <source>
        <dbReference type="EMBL" id="NDL59519.1"/>
    </source>
</evidence>
<proteinExistence type="inferred from homology"/>
<dbReference type="InterPro" id="IPR050319">
    <property type="entry name" value="ABC_transp_ATP-bind"/>
</dbReference>
<sequence>MLVPPPLRHSAGTVSRGRASGADCDTRPAGCVSGDRGPDRQCGGDGMTELLALTNVAKTYRQRRRVVTALEDVTLALHAGEILCLVGESGSGKSTIGRIVTGLVAPTSGDLRYRGHAATAMHRKNLRAHRLGVQMIHQDPYASLNPGMTVGATLRAPLSRHFRMPRREAHDRLRGLLADVGLTPPETFEGKYPHELSGGQRQRVSIARSLTVEPNVLVADEAVSMLDASIRVSILQMLRNLCEERQLAVLFITHDLAVARQFGRDHSIAVMQRGRIVEHRPTADLVSTPEHSYTHALLHAARHEGLRSKHSARAKAGQEAAEKQLTTWTASSTPSDSTNSSVRDRSPMTFVMPKRRRKS</sequence>
<dbReference type="AlphaFoldDB" id="A0A7K3M849"/>
<gene>
    <name evidence="7" type="ORF">F7O44_20835</name>
</gene>
<feature type="compositionally biased region" description="Low complexity" evidence="5">
    <location>
        <begin position="329"/>
        <end position="341"/>
    </location>
</feature>
<dbReference type="CDD" id="cd03257">
    <property type="entry name" value="ABC_NikE_OppD_transporters"/>
    <property type="match status" value="1"/>
</dbReference>
<feature type="domain" description="ABC transporter" evidence="6">
    <location>
        <begin position="51"/>
        <end position="298"/>
    </location>
</feature>
<dbReference type="Pfam" id="PF00005">
    <property type="entry name" value="ABC_tran"/>
    <property type="match status" value="1"/>
</dbReference>
<feature type="region of interest" description="Disordered" evidence="5">
    <location>
        <begin position="1"/>
        <end position="25"/>
    </location>
</feature>
<dbReference type="SUPFAM" id="SSF52540">
    <property type="entry name" value="P-loop containing nucleoside triphosphate hydrolases"/>
    <property type="match status" value="1"/>
</dbReference>
<evidence type="ECO:0000256" key="1">
    <source>
        <dbReference type="ARBA" id="ARBA00005417"/>
    </source>
</evidence>